<keyword evidence="2" id="KW-1185">Reference proteome</keyword>
<evidence type="ECO:0000313" key="2">
    <source>
        <dbReference type="Proteomes" id="UP000001192"/>
    </source>
</evidence>
<proteinExistence type="predicted"/>
<sequence>MSSQYYAPYRGCSIEVHVTLSKAHAVGGIYRRFKVSCTIAFPDHPERKMVTFPEQFDFLSEKEALRYGESRARTFIDSVLSTPSHRWDRHNCAGGAD</sequence>
<dbReference type="EMBL" id="CP001044">
    <property type="protein sequence ID" value="ACC73880.1"/>
    <property type="molecule type" value="Genomic_DNA"/>
</dbReference>
<dbReference type="eggNOG" id="ENOG503170S">
    <property type="taxonomic scope" value="Bacteria"/>
</dbReference>
<protein>
    <submittedName>
        <fullName evidence="1">Uncharacterized protein</fullName>
    </submittedName>
</protein>
<dbReference type="AlphaFoldDB" id="B2JRW1"/>
<reference evidence="2" key="1">
    <citation type="journal article" date="2014" name="Stand. Genomic Sci.">
        <title>Complete genome sequence of Burkholderia phymatum STM815(T), a broad host range and efficient nitrogen-fixing symbiont of Mimosa species.</title>
        <authorList>
            <person name="Moulin L."/>
            <person name="Klonowska A."/>
            <person name="Caroline B."/>
            <person name="Booth K."/>
            <person name="Vriezen J.A."/>
            <person name="Melkonian R."/>
            <person name="James E.K."/>
            <person name="Young J.P."/>
            <person name="Bena G."/>
            <person name="Hauser L."/>
            <person name="Land M."/>
            <person name="Kyrpides N."/>
            <person name="Bruce D."/>
            <person name="Chain P."/>
            <person name="Copeland A."/>
            <person name="Pitluck S."/>
            <person name="Woyke T."/>
            <person name="Lizotte-Waniewski M."/>
            <person name="Bristow J."/>
            <person name="Riley M."/>
        </authorList>
    </citation>
    <scope>NUCLEOTIDE SEQUENCE [LARGE SCALE GENOMIC DNA]</scope>
    <source>
        <strain evidence="2">DSM 17167 / CIP 108236 / LMG 21445 / STM815</strain>
    </source>
</reference>
<accession>B2JRW1</accession>
<dbReference type="KEGG" id="bph:Bphy_4771"/>
<dbReference type="Proteomes" id="UP000001192">
    <property type="component" value="Chromosome 2"/>
</dbReference>
<gene>
    <name evidence="1" type="ordered locus">Bphy_4771</name>
</gene>
<evidence type="ECO:0000313" key="1">
    <source>
        <dbReference type="EMBL" id="ACC73880.1"/>
    </source>
</evidence>
<dbReference type="HOGENOM" id="CLU_177562_0_0_4"/>
<name>B2JRW1_PARP8</name>
<dbReference type="STRING" id="391038.Bphy_4771"/>
<organism evidence="1 2">
    <name type="scientific">Paraburkholderia phymatum (strain DSM 17167 / CIP 108236 / LMG 21445 / STM815)</name>
    <name type="common">Burkholderia phymatum</name>
    <dbReference type="NCBI Taxonomy" id="391038"/>
    <lineage>
        <taxon>Bacteria</taxon>
        <taxon>Pseudomonadati</taxon>
        <taxon>Pseudomonadota</taxon>
        <taxon>Betaproteobacteria</taxon>
        <taxon>Burkholderiales</taxon>
        <taxon>Burkholderiaceae</taxon>
        <taxon>Paraburkholderia</taxon>
    </lineage>
</organism>